<dbReference type="Pfam" id="PF06938">
    <property type="entry name" value="DUF1285_N"/>
    <property type="match status" value="1"/>
</dbReference>
<dbReference type="Gene3D" id="2.30.270.10">
    <property type="entry name" value="duf1285 protein"/>
    <property type="match status" value="1"/>
</dbReference>
<feature type="domain" description="DUF1285" evidence="2">
    <location>
        <begin position="92"/>
        <end position="185"/>
    </location>
</feature>
<protein>
    <submittedName>
        <fullName evidence="3">DUF1285 domain-containing protein</fullName>
    </submittedName>
</protein>
<comment type="caution">
    <text evidence="3">The sequence shown here is derived from an EMBL/GenBank/DDBJ whole genome shotgun (WGS) entry which is preliminary data.</text>
</comment>
<feature type="domain" description="DUF1285" evidence="1">
    <location>
        <begin position="24"/>
        <end position="91"/>
    </location>
</feature>
<dbReference type="RefSeq" id="WP_004582121.1">
    <property type="nucleotide sequence ID" value="NZ_AP028878.1"/>
</dbReference>
<dbReference type="OrthoDB" id="3078366at2"/>
<evidence type="ECO:0000259" key="1">
    <source>
        <dbReference type="Pfam" id="PF06938"/>
    </source>
</evidence>
<keyword evidence="4" id="KW-1185">Reference proteome</keyword>
<dbReference type="AlphaFoldDB" id="N6VUQ7"/>
<evidence type="ECO:0000313" key="4">
    <source>
        <dbReference type="Proteomes" id="UP000013165"/>
    </source>
</evidence>
<dbReference type="Gene3D" id="3.10.540.10">
    <property type="entry name" value="duf1285 like domain"/>
    <property type="match status" value="1"/>
</dbReference>
<organism evidence="3 4">
    <name type="scientific">Marinobacter nanhaiticus D15-8W</name>
    <dbReference type="NCBI Taxonomy" id="626887"/>
    <lineage>
        <taxon>Bacteria</taxon>
        <taxon>Pseudomonadati</taxon>
        <taxon>Pseudomonadota</taxon>
        <taxon>Gammaproteobacteria</taxon>
        <taxon>Pseudomonadales</taxon>
        <taxon>Marinobacteraceae</taxon>
        <taxon>Marinobacter</taxon>
    </lineage>
</organism>
<name>N6VUQ7_9GAMM</name>
<dbReference type="Pfam" id="PF21028">
    <property type="entry name" value="DUF1285_C"/>
    <property type="match status" value="1"/>
</dbReference>
<dbReference type="InterPro" id="IPR048342">
    <property type="entry name" value="DUF1285_C"/>
</dbReference>
<dbReference type="InterPro" id="IPR048341">
    <property type="entry name" value="DUF1285_N"/>
</dbReference>
<dbReference type="HOGENOM" id="CLU_096796_1_0_6"/>
<dbReference type="STRING" id="626887.J057_20930"/>
<sequence length="189" mass="21386">MANDETQRIEEQLKAARSAFDGRPPIEKWDPEFSGDIDIHIQRDGTWLFKGNPLAREAMMRLFSTILRREADGEYYLVTPVEKWRLTVEDAPLVAHSLEVQGEGQSQQLLLTLNTGETLLVGKQHPLRVETYPESDEPRPLVSVMHGLDARLVTAAYYDLAEYVTPKPGDESLLGVWSDGNFYELGREG</sequence>
<dbReference type="eggNOG" id="COG3816">
    <property type="taxonomic scope" value="Bacteria"/>
</dbReference>
<dbReference type="EMBL" id="APLQ01000014">
    <property type="protein sequence ID" value="ENO13900.1"/>
    <property type="molecule type" value="Genomic_DNA"/>
</dbReference>
<dbReference type="InterPro" id="IPR010707">
    <property type="entry name" value="DUF1285"/>
</dbReference>
<dbReference type="InterPro" id="IPR023361">
    <property type="entry name" value="DUF1285_beta_roll_sf"/>
</dbReference>
<reference evidence="3 4" key="1">
    <citation type="journal article" date="2013" name="Genome Announc.">
        <title>Genome Sequence of the Polycyclic Aromatic Hydrocarbon-Degrading Bacterium Strain Marinobacter nanhaiticus D15-8WT.</title>
        <authorList>
            <person name="Cui Z."/>
            <person name="Gao W."/>
            <person name="Li Q."/>
            <person name="Xu G."/>
            <person name="Zheng L."/>
        </authorList>
    </citation>
    <scope>NUCLEOTIDE SEQUENCE [LARGE SCALE GENOMIC DNA]</scope>
    <source>
        <strain evidence="3 4">D15-8W</strain>
    </source>
</reference>
<gene>
    <name evidence="3" type="ORF">J057_20930</name>
</gene>
<evidence type="ECO:0000313" key="3">
    <source>
        <dbReference type="EMBL" id="ENO13900.1"/>
    </source>
</evidence>
<proteinExistence type="predicted"/>
<accession>N6VUQ7</accession>
<dbReference type="Proteomes" id="UP000013165">
    <property type="component" value="Unassembled WGS sequence"/>
</dbReference>
<evidence type="ECO:0000259" key="2">
    <source>
        <dbReference type="Pfam" id="PF21028"/>
    </source>
</evidence>
<dbReference type="PIRSF" id="PIRSF029557">
    <property type="entry name" value="UCP029557"/>
    <property type="match status" value="1"/>
</dbReference>
<dbReference type="PATRIC" id="fig|626887.3.peg.4190"/>